<organism evidence="2 3">
    <name type="scientific">Paenibacillus tyrfis</name>
    <dbReference type="NCBI Taxonomy" id="1501230"/>
    <lineage>
        <taxon>Bacteria</taxon>
        <taxon>Bacillati</taxon>
        <taxon>Bacillota</taxon>
        <taxon>Bacilli</taxon>
        <taxon>Bacillales</taxon>
        <taxon>Paenibacillaceae</taxon>
        <taxon>Paenibacillus</taxon>
    </lineage>
</organism>
<keyword evidence="1" id="KW-0732">Signal</keyword>
<protein>
    <submittedName>
        <fullName evidence="2">Uncharacterized protein</fullName>
    </submittedName>
</protein>
<dbReference type="InterPro" id="IPR011042">
    <property type="entry name" value="6-blade_b-propeller_TolB-like"/>
</dbReference>
<keyword evidence="3" id="KW-1185">Reference proteome</keyword>
<proteinExistence type="predicted"/>
<dbReference type="RefSeq" id="WP_036692744.1">
    <property type="nucleotide sequence ID" value="NZ_JNVM01000047.1"/>
</dbReference>
<dbReference type="Proteomes" id="UP000028123">
    <property type="component" value="Unassembled WGS sequence"/>
</dbReference>
<gene>
    <name evidence="2" type="ORF">ET33_28515</name>
</gene>
<evidence type="ECO:0000313" key="3">
    <source>
        <dbReference type="Proteomes" id="UP000028123"/>
    </source>
</evidence>
<feature type="chain" id="PRO_5039516275" evidence="1">
    <location>
        <begin position="32"/>
        <end position="360"/>
    </location>
</feature>
<comment type="caution">
    <text evidence="2">The sequence shown here is derived from an EMBL/GenBank/DDBJ whole genome shotgun (WGS) entry which is preliminary data.</text>
</comment>
<dbReference type="Gene3D" id="2.120.10.30">
    <property type="entry name" value="TolB, C-terminal domain"/>
    <property type="match status" value="1"/>
</dbReference>
<dbReference type="EMBL" id="JNVM01000047">
    <property type="protein sequence ID" value="KEQ22011.1"/>
    <property type="molecule type" value="Genomic_DNA"/>
</dbReference>
<sequence>MISQMVKKKYFLWCPLIAVLAMAFSYHAVMAEEPLPSDQLFIVASDIKEATDNVNFILFNYRTQETNSLLRRKNTVFPTAVLSRDGKNLYTSKIHQTGDDSPDYIELFGYAMPINPRNMSELLTEPTKIWNVDYMRSSADNTQVFMRVVQAKRDNAQLAVYNVDSKKMNVWNENDSNNEIHYFDYSPASRTIIALEHSLDEETALLQHANRNQVALPPVTYRVVLYSEDGRKLREIATIKKHILDISISPDGKHALFTVTDQVNSNSFNLVFKLNLESGSYEEVFRDTDTFRRIKHAQYASDGNRIYFSAILKNAPVLSGEGRRKVPARNIAIYDPKTNQMTKVWSMEKGTVNQFQVLYP</sequence>
<reference evidence="2 3" key="1">
    <citation type="submission" date="2014-06" db="EMBL/GenBank/DDBJ databases">
        <title>Draft genome sequence of Paenibacillus sp. MSt1.</title>
        <authorList>
            <person name="Aw Y.K."/>
            <person name="Ong K.S."/>
            <person name="Gan H.M."/>
            <person name="Lee S.M."/>
        </authorList>
    </citation>
    <scope>NUCLEOTIDE SEQUENCE [LARGE SCALE GENOMIC DNA]</scope>
    <source>
        <strain evidence="2 3">MSt1</strain>
    </source>
</reference>
<evidence type="ECO:0000256" key="1">
    <source>
        <dbReference type="SAM" id="SignalP"/>
    </source>
</evidence>
<dbReference type="SUPFAM" id="SSF82171">
    <property type="entry name" value="DPP6 N-terminal domain-like"/>
    <property type="match status" value="1"/>
</dbReference>
<accession>A0A081NU88</accession>
<dbReference type="eggNOG" id="COG0823">
    <property type="taxonomic scope" value="Bacteria"/>
</dbReference>
<evidence type="ECO:0000313" key="2">
    <source>
        <dbReference type="EMBL" id="KEQ22011.1"/>
    </source>
</evidence>
<dbReference type="OrthoDB" id="9815657at2"/>
<name>A0A081NU88_9BACL</name>
<feature type="signal peptide" evidence="1">
    <location>
        <begin position="1"/>
        <end position="31"/>
    </location>
</feature>
<dbReference type="AlphaFoldDB" id="A0A081NU88"/>